<sequence length="572" mass="64097">MTDATVIDRTRDLSQPLERLGPDESMKDRSDYLRGTIADGLLDQITGAVPSADDVKLMKFHGIYQQDDRDLRDERRRQKLEPAFQFMIRVRLPGGVCTPAQWLKLDELARAHGGKTLRITTRQTFQFHWVLKDSLRPIIQGLHDTLLDTIAACGDDSRGVMCTVDPQSSRFHAEVATLAKRVSDHVIPKTRAYHEIWYGNERVATSDPEEPFYGRTYLPRKFKIGFALPPSNDIDVYAQDLGFIAIADREGLAGFNVAIGGGMGRTDQAPETYPRLATVIGFVPVDSVIGCADAVMAVQRDYGNRKDRQRARFKYTIDDKGLDWVKAEIEQRMGVPFESPRPFEFTSNGDSYGWNITPDGRHHRTLIIENGRLNLQLLDALRDIARVHRGTFRLTANQNLIVAGVRTEDRAAIDAILAEHFPDIDHFSILRRTAIACVALPTCGLAMAESERYLPSLLDKIEAILAENGLSDEPITIRMSGCPNGCSRPYIAEIGLTGRAPGKYNLYLGGGFHGERLNRIFRENVGEATILEVLAEVLARYARERQPGEHFGDFTIRAGIVREVAEGRFFND</sequence>
<dbReference type="EC" id="1.8.1.2" evidence="15"/>
<protein>
    <recommendedName>
        <fullName evidence="15">Sulfite reductase [NADPH] hemoprotein beta-component</fullName>
        <shortName evidence="15">SiR-HP</shortName>
        <shortName evidence="15">SiRHP</shortName>
        <ecNumber evidence="15">1.8.1.2</ecNumber>
    </recommendedName>
</protein>
<dbReference type="GO" id="GO:0051539">
    <property type="term" value="F:4 iron, 4 sulfur cluster binding"/>
    <property type="evidence" value="ECO:0007669"/>
    <property type="project" value="UniProtKB-KW"/>
</dbReference>
<feature type="binding site" evidence="15">
    <location>
        <position position="443"/>
    </location>
    <ligand>
        <name>[4Fe-4S] cluster</name>
        <dbReference type="ChEBI" id="CHEBI:49883"/>
    </ligand>
</feature>
<evidence type="ECO:0000256" key="12">
    <source>
        <dbReference type="ARBA" id="ARBA00052219"/>
    </source>
</evidence>
<feature type="domain" description="Nitrite/sulphite reductase 4Fe-4S" evidence="17">
    <location>
        <begin position="183"/>
        <end position="336"/>
    </location>
</feature>
<evidence type="ECO:0000256" key="10">
    <source>
        <dbReference type="ARBA" id="ARBA00023014"/>
    </source>
</evidence>
<dbReference type="SUPFAM" id="SSF56014">
    <property type="entry name" value="Nitrite and sulphite reductase 4Fe-4S domain-like"/>
    <property type="match status" value="2"/>
</dbReference>
<feature type="domain" description="Nitrite/Sulfite reductase ferredoxin-like" evidence="18">
    <location>
        <begin position="84"/>
        <end position="143"/>
    </location>
</feature>
<comment type="cofactor">
    <cofactor evidence="15">
        <name>[4Fe-4S] cluster</name>
        <dbReference type="ChEBI" id="CHEBI:49883"/>
    </cofactor>
    <text evidence="15">Binds 1 [4Fe-4S] cluster per subunit.</text>
</comment>
<dbReference type="Gene3D" id="3.30.413.10">
    <property type="entry name" value="Sulfite Reductase Hemoprotein, domain 1"/>
    <property type="match status" value="2"/>
</dbReference>
<dbReference type="GO" id="GO:0070814">
    <property type="term" value="P:hydrogen sulfide biosynthetic process"/>
    <property type="evidence" value="ECO:0007669"/>
    <property type="project" value="UniProtKB-UniRule"/>
</dbReference>
<keyword evidence="8 15" id="KW-0560">Oxidoreductase</keyword>
<dbReference type="EMBL" id="KM017070">
    <property type="protein sequence ID" value="AJW29291.1"/>
    <property type="molecule type" value="Genomic_DNA"/>
</dbReference>
<dbReference type="PANTHER" id="PTHR11493:SF47">
    <property type="entry name" value="SULFITE REDUCTASE [NADPH] SUBUNIT BETA"/>
    <property type="match status" value="1"/>
</dbReference>
<evidence type="ECO:0000259" key="17">
    <source>
        <dbReference type="Pfam" id="PF01077"/>
    </source>
</evidence>
<comment type="catalytic activity">
    <reaction evidence="12 15">
        <text>hydrogen sulfide + 3 NADP(+) + 3 H2O = sulfite + 3 NADPH + 4 H(+)</text>
        <dbReference type="Rhea" id="RHEA:13801"/>
        <dbReference type="ChEBI" id="CHEBI:15377"/>
        <dbReference type="ChEBI" id="CHEBI:15378"/>
        <dbReference type="ChEBI" id="CHEBI:17359"/>
        <dbReference type="ChEBI" id="CHEBI:29919"/>
        <dbReference type="ChEBI" id="CHEBI:57783"/>
        <dbReference type="ChEBI" id="CHEBI:58349"/>
        <dbReference type="EC" id="1.8.1.2"/>
    </reaction>
</comment>
<gene>
    <name evidence="15" type="primary">cysI</name>
    <name evidence="19" type="ORF">plasmid201_103</name>
</gene>
<feature type="compositionally biased region" description="Basic and acidic residues" evidence="16">
    <location>
        <begin position="1"/>
        <end position="12"/>
    </location>
</feature>
<dbReference type="HAMAP" id="MF_01540">
    <property type="entry name" value="CysI"/>
    <property type="match status" value="1"/>
</dbReference>
<feature type="binding site" description="axial binding residue" evidence="15">
    <location>
        <position position="486"/>
    </location>
    <ligand>
        <name>siroheme</name>
        <dbReference type="ChEBI" id="CHEBI:60052"/>
    </ligand>
    <ligandPart>
        <name>Fe</name>
        <dbReference type="ChEBI" id="CHEBI:18248"/>
    </ligandPart>
</feature>
<dbReference type="InterPro" id="IPR011786">
    <property type="entry name" value="CysI"/>
</dbReference>
<dbReference type="FunFam" id="3.30.413.10:FF:000003">
    <property type="entry name" value="Sulfite reductase [NADPH] hemoprotein beta-component"/>
    <property type="match status" value="1"/>
</dbReference>
<dbReference type="PANTHER" id="PTHR11493">
    <property type="entry name" value="SULFITE REDUCTASE [NADPH] SUBUNIT BETA-RELATED"/>
    <property type="match status" value="1"/>
</dbReference>
<evidence type="ECO:0000256" key="6">
    <source>
        <dbReference type="ARBA" id="ARBA00022723"/>
    </source>
</evidence>
<evidence type="ECO:0000259" key="18">
    <source>
        <dbReference type="Pfam" id="PF03460"/>
    </source>
</evidence>
<keyword evidence="3 15" id="KW-0004">4Fe-4S</keyword>
<keyword evidence="19" id="KW-0614">Plasmid</keyword>
<comment type="pathway">
    <text evidence="1 15">Sulfur metabolism; hydrogen sulfide biosynthesis; hydrogen sulfide from sulfite (NADPH route): step 1/1.</text>
</comment>
<evidence type="ECO:0000256" key="4">
    <source>
        <dbReference type="ARBA" id="ARBA00022605"/>
    </source>
</evidence>
<dbReference type="GO" id="GO:0050311">
    <property type="term" value="F:sulfite reductase (ferredoxin) activity"/>
    <property type="evidence" value="ECO:0007669"/>
    <property type="project" value="TreeGrafter"/>
</dbReference>
<dbReference type="Pfam" id="PF01077">
    <property type="entry name" value="NIR_SIR"/>
    <property type="match status" value="1"/>
</dbReference>
<dbReference type="InterPro" id="IPR005117">
    <property type="entry name" value="NiRdtase/SiRdtase_haem-b_fer"/>
</dbReference>
<accession>A0A0D4ZZD2</accession>
<dbReference type="GO" id="GO:0009337">
    <property type="term" value="C:sulfite reductase complex (NADPH)"/>
    <property type="evidence" value="ECO:0007669"/>
    <property type="project" value="InterPro"/>
</dbReference>
<dbReference type="GO" id="GO:0004783">
    <property type="term" value="F:sulfite reductase (NADPH) activity"/>
    <property type="evidence" value="ECO:0007669"/>
    <property type="project" value="UniProtKB-UniRule"/>
</dbReference>
<dbReference type="Pfam" id="PF03460">
    <property type="entry name" value="NIR_SIR_ferr"/>
    <property type="match status" value="2"/>
</dbReference>
<evidence type="ECO:0000256" key="7">
    <source>
        <dbReference type="ARBA" id="ARBA00022857"/>
    </source>
</evidence>
<feature type="binding site" evidence="15">
    <location>
        <position position="437"/>
    </location>
    <ligand>
        <name>[4Fe-4S] cluster</name>
        <dbReference type="ChEBI" id="CHEBI:49883"/>
    </ligand>
</feature>
<name>A0A0D4ZZD2_9SPHN</name>
<keyword evidence="5 15" id="KW-0349">Heme</keyword>
<evidence type="ECO:0000256" key="15">
    <source>
        <dbReference type="HAMAP-Rule" id="MF_01540"/>
    </source>
</evidence>
<keyword evidence="6 15" id="KW-0479">Metal-binding</keyword>
<dbReference type="InterPro" id="IPR045169">
    <property type="entry name" value="NO2/SO3_Rdtase_4Fe4S_prot"/>
</dbReference>
<comment type="cofactor">
    <cofactor evidence="15">
        <name>siroheme</name>
        <dbReference type="ChEBI" id="CHEBI:60052"/>
    </cofactor>
    <text evidence="15">Binds 1 siroheme per subunit.</text>
</comment>
<evidence type="ECO:0000256" key="3">
    <source>
        <dbReference type="ARBA" id="ARBA00022485"/>
    </source>
</evidence>
<evidence type="ECO:0000256" key="2">
    <source>
        <dbReference type="ARBA" id="ARBA00010429"/>
    </source>
</evidence>
<comment type="function">
    <text evidence="13 15">Component of the sulfite reductase complex that catalyzes the 6-electron reduction of sulfite to sulfide. This is one of several activities required for the biosynthesis of L-cysteine from sulfate.</text>
</comment>
<feature type="binding site" evidence="15">
    <location>
        <position position="486"/>
    </location>
    <ligand>
        <name>[4Fe-4S] cluster</name>
        <dbReference type="ChEBI" id="CHEBI:49883"/>
    </ligand>
</feature>
<evidence type="ECO:0000256" key="13">
    <source>
        <dbReference type="ARBA" id="ARBA00057160"/>
    </source>
</evidence>
<dbReference type="InterPro" id="IPR006067">
    <property type="entry name" value="NO2/SO3_Rdtase_4Fe4S_dom"/>
</dbReference>
<proteinExistence type="inferred from homology"/>
<comment type="similarity">
    <text evidence="2 15">Belongs to the nitrite and sulfite reductase 4Fe-4S domain family.</text>
</comment>
<geneLocation type="plasmid" evidence="19">
    <name>201</name>
</geneLocation>
<dbReference type="InterPro" id="IPR036136">
    <property type="entry name" value="Nit/Sulf_reduc_fer-like_dom_sf"/>
</dbReference>
<evidence type="ECO:0000256" key="8">
    <source>
        <dbReference type="ARBA" id="ARBA00023002"/>
    </source>
</evidence>
<comment type="subunit">
    <text evidence="14 15">Alpha(8)-beta(8). The alpha component is a flavoprotein, the beta component is a hemoprotein.</text>
</comment>
<dbReference type="PRINTS" id="PR00397">
    <property type="entry name" value="SIROHAEM"/>
</dbReference>
<dbReference type="GO" id="GO:0020037">
    <property type="term" value="F:heme binding"/>
    <property type="evidence" value="ECO:0007669"/>
    <property type="project" value="InterPro"/>
</dbReference>
<dbReference type="InterPro" id="IPR006066">
    <property type="entry name" value="NO2/SO3_Rdtase_FeS/sirohaem_BS"/>
</dbReference>
<evidence type="ECO:0000256" key="11">
    <source>
        <dbReference type="ARBA" id="ARBA00023192"/>
    </source>
</evidence>
<evidence type="ECO:0000256" key="14">
    <source>
        <dbReference type="ARBA" id="ARBA00062253"/>
    </source>
</evidence>
<dbReference type="NCBIfam" id="TIGR02041">
    <property type="entry name" value="CysI"/>
    <property type="match status" value="1"/>
</dbReference>
<feature type="binding site" evidence="15">
    <location>
        <position position="482"/>
    </location>
    <ligand>
        <name>[4Fe-4S] cluster</name>
        <dbReference type="ChEBI" id="CHEBI:49883"/>
    </ligand>
</feature>
<keyword evidence="7 15" id="KW-0521">NADP</keyword>
<dbReference type="AlphaFoldDB" id="A0A0D4ZZD2"/>
<dbReference type="PROSITE" id="PS00365">
    <property type="entry name" value="NIR_SIR"/>
    <property type="match status" value="1"/>
</dbReference>
<evidence type="ECO:0000256" key="16">
    <source>
        <dbReference type="SAM" id="MobiDB-lite"/>
    </source>
</evidence>
<dbReference type="GO" id="GO:0046872">
    <property type="term" value="F:metal ion binding"/>
    <property type="evidence" value="ECO:0007669"/>
    <property type="project" value="UniProtKB-KW"/>
</dbReference>
<organism evidence="19">
    <name type="scientific">Sphingomonas sp. NS2</name>
    <dbReference type="NCBI Taxonomy" id="908605"/>
    <lineage>
        <taxon>Bacteria</taxon>
        <taxon>Pseudomonadati</taxon>
        <taxon>Pseudomonadota</taxon>
        <taxon>Alphaproteobacteria</taxon>
        <taxon>Sphingomonadales</taxon>
        <taxon>Sphingomonadaceae</taxon>
        <taxon>Sphingomonas</taxon>
    </lineage>
</organism>
<evidence type="ECO:0000256" key="1">
    <source>
        <dbReference type="ARBA" id="ARBA00004774"/>
    </source>
</evidence>
<dbReference type="SUPFAM" id="SSF55124">
    <property type="entry name" value="Nitrite/Sulfite reductase N-terminal domain-like"/>
    <property type="match status" value="2"/>
</dbReference>
<dbReference type="GO" id="GO:0050661">
    <property type="term" value="F:NADP binding"/>
    <property type="evidence" value="ECO:0007669"/>
    <property type="project" value="InterPro"/>
</dbReference>
<dbReference type="GO" id="GO:0019344">
    <property type="term" value="P:cysteine biosynthetic process"/>
    <property type="evidence" value="ECO:0007669"/>
    <property type="project" value="UniProtKB-KW"/>
</dbReference>
<dbReference type="GO" id="GO:0000103">
    <property type="term" value="P:sulfate assimilation"/>
    <property type="evidence" value="ECO:0007669"/>
    <property type="project" value="UniProtKB-UniRule"/>
</dbReference>
<feature type="domain" description="Nitrite/Sulfite reductase ferredoxin-like" evidence="18">
    <location>
        <begin position="358"/>
        <end position="419"/>
    </location>
</feature>
<dbReference type="InterPro" id="IPR045854">
    <property type="entry name" value="NO2/SO3_Rdtase_4Fe4S_sf"/>
</dbReference>
<feature type="region of interest" description="Disordered" evidence="16">
    <location>
        <begin position="1"/>
        <end position="28"/>
    </location>
</feature>
<keyword evidence="4 15" id="KW-0028">Amino-acid biosynthesis</keyword>
<evidence type="ECO:0000256" key="9">
    <source>
        <dbReference type="ARBA" id="ARBA00023004"/>
    </source>
</evidence>
<dbReference type="NCBIfam" id="NF010029">
    <property type="entry name" value="PRK13504.1"/>
    <property type="match status" value="1"/>
</dbReference>
<dbReference type="UniPathway" id="UPA00140">
    <property type="reaction ID" value="UER00207"/>
</dbReference>
<evidence type="ECO:0000256" key="5">
    <source>
        <dbReference type="ARBA" id="ARBA00022617"/>
    </source>
</evidence>
<keyword evidence="9 15" id="KW-0408">Iron</keyword>
<reference evidence="19" key="1">
    <citation type="submission" date="2014-06" db="EMBL/GenBank/DDBJ databases">
        <title>Molecular and ecological studies on carbamate pesticide degrading bacteria isolated from agricultural soils.</title>
        <authorList>
            <person name="Kim D.-U."/>
            <person name="Ka J.-O."/>
        </authorList>
    </citation>
    <scope>NUCLEOTIDE SEQUENCE</scope>
    <source>
        <strain evidence="19">NS2</strain>
        <plasmid evidence="19">201</plasmid>
    </source>
</reference>
<keyword evidence="10 15" id="KW-0411">Iron-sulfur</keyword>
<evidence type="ECO:0000313" key="19">
    <source>
        <dbReference type="EMBL" id="AJW29291.1"/>
    </source>
</evidence>
<keyword evidence="11 15" id="KW-0198">Cysteine biosynthesis</keyword>